<keyword evidence="1" id="KW-0812">Transmembrane</keyword>
<reference evidence="3" key="1">
    <citation type="submission" date="2011-07" db="EMBL/GenBank/DDBJ databases">
        <authorList>
            <consortium name="Caenorhabditis brenneri Sequencing and Analysis Consortium"/>
            <person name="Wilson R.K."/>
        </authorList>
    </citation>
    <scope>NUCLEOTIDE SEQUENCE [LARGE SCALE GENOMIC DNA]</scope>
    <source>
        <strain evidence="3">PB2801</strain>
    </source>
</reference>
<protein>
    <submittedName>
        <fullName evidence="2">Uncharacterized protein</fullName>
    </submittedName>
</protein>
<dbReference type="AlphaFoldDB" id="G0MDN8"/>
<evidence type="ECO:0000313" key="2">
    <source>
        <dbReference type="EMBL" id="EGT49774.1"/>
    </source>
</evidence>
<sequence length="186" mass="21504">MTWAQFESEAMISVVQDWLDHPRELGRTLAVGCSENTAVERLYQIKKRFNGKVVLISVNNDNGIYPKALIIPIGSTSELFISFNDEEGIKLESVPTGKIQLTVDADLTYFDVVWSNPSTFIDKCLSRLADIYFIFIIFMFVFLFSHPFYYSLPPFWRVEFPILMIFDVMIAVCVYYFFLFNPSTPV</sequence>
<evidence type="ECO:0000313" key="3">
    <source>
        <dbReference type="Proteomes" id="UP000008068"/>
    </source>
</evidence>
<dbReference type="InParanoid" id="G0MDN8"/>
<name>G0MDN8_CAEBE</name>
<organism evidence="3">
    <name type="scientific">Caenorhabditis brenneri</name>
    <name type="common">Nematode worm</name>
    <dbReference type="NCBI Taxonomy" id="135651"/>
    <lineage>
        <taxon>Eukaryota</taxon>
        <taxon>Metazoa</taxon>
        <taxon>Ecdysozoa</taxon>
        <taxon>Nematoda</taxon>
        <taxon>Chromadorea</taxon>
        <taxon>Rhabditida</taxon>
        <taxon>Rhabditina</taxon>
        <taxon>Rhabditomorpha</taxon>
        <taxon>Rhabditoidea</taxon>
        <taxon>Rhabditidae</taxon>
        <taxon>Peloderinae</taxon>
        <taxon>Caenorhabditis</taxon>
    </lineage>
</organism>
<keyword evidence="1" id="KW-0472">Membrane</keyword>
<proteinExistence type="predicted"/>
<keyword evidence="3" id="KW-1185">Reference proteome</keyword>
<accession>G0MDN8</accession>
<feature type="transmembrane region" description="Helical" evidence="1">
    <location>
        <begin position="131"/>
        <end position="150"/>
    </location>
</feature>
<gene>
    <name evidence="2" type="ORF">CAEBREN_18357</name>
</gene>
<dbReference type="EMBL" id="GL379790">
    <property type="protein sequence ID" value="EGT49774.1"/>
    <property type="molecule type" value="Genomic_DNA"/>
</dbReference>
<evidence type="ECO:0000256" key="1">
    <source>
        <dbReference type="SAM" id="Phobius"/>
    </source>
</evidence>
<dbReference type="Proteomes" id="UP000008068">
    <property type="component" value="Unassembled WGS sequence"/>
</dbReference>
<keyword evidence="1" id="KW-1133">Transmembrane helix</keyword>
<dbReference type="HOGENOM" id="CLU_125133_0_0_1"/>
<feature type="transmembrane region" description="Helical" evidence="1">
    <location>
        <begin position="162"/>
        <end position="180"/>
    </location>
</feature>